<evidence type="ECO:0000313" key="7">
    <source>
        <dbReference type="Proteomes" id="UP001597045"/>
    </source>
</evidence>
<dbReference type="Proteomes" id="UP001597045">
    <property type="component" value="Unassembled WGS sequence"/>
</dbReference>
<dbReference type="InterPro" id="IPR011991">
    <property type="entry name" value="ArsR-like_HTH"/>
</dbReference>
<dbReference type="Gene3D" id="1.10.10.10">
    <property type="entry name" value="Winged helix-like DNA-binding domain superfamily/Winged helix DNA-binding domain"/>
    <property type="match status" value="1"/>
</dbReference>
<protein>
    <submittedName>
        <fullName evidence="6">Winged helix-turn-helix transcriptional regulator</fullName>
    </submittedName>
</protein>
<evidence type="ECO:0000256" key="2">
    <source>
        <dbReference type="ARBA" id="ARBA00023125"/>
    </source>
</evidence>
<evidence type="ECO:0000256" key="4">
    <source>
        <dbReference type="SAM" id="MobiDB-lite"/>
    </source>
</evidence>
<name>A0ABW3M3I8_9PSEU</name>
<feature type="domain" description="HTH hxlR-type" evidence="5">
    <location>
        <begin position="13"/>
        <end position="111"/>
    </location>
</feature>
<keyword evidence="3" id="KW-0804">Transcription</keyword>
<dbReference type="InterPro" id="IPR036388">
    <property type="entry name" value="WH-like_DNA-bd_sf"/>
</dbReference>
<dbReference type="PROSITE" id="PS51118">
    <property type="entry name" value="HTH_HXLR"/>
    <property type="match status" value="1"/>
</dbReference>
<dbReference type="Pfam" id="PF01638">
    <property type="entry name" value="HxlR"/>
    <property type="match status" value="1"/>
</dbReference>
<keyword evidence="7" id="KW-1185">Reference proteome</keyword>
<evidence type="ECO:0000256" key="1">
    <source>
        <dbReference type="ARBA" id="ARBA00023015"/>
    </source>
</evidence>
<dbReference type="PANTHER" id="PTHR33204:SF18">
    <property type="entry name" value="TRANSCRIPTIONAL REGULATORY PROTEIN"/>
    <property type="match status" value="1"/>
</dbReference>
<reference evidence="7" key="1">
    <citation type="journal article" date="2019" name="Int. J. Syst. Evol. Microbiol.">
        <title>The Global Catalogue of Microorganisms (GCM) 10K type strain sequencing project: providing services to taxonomists for standard genome sequencing and annotation.</title>
        <authorList>
            <consortium name="The Broad Institute Genomics Platform"/>
            <consortium name="The Broad Institute Genome Sequencing Center for Infectious Disease"/>
            <person name="Wu L."/>
            <person name="Ma J."/>
        </authorList>
    </citation>
    <scope>NUCLEOTIDE SEQUENCE [LARGE SCALE GENOMIC DNA]</scope>
    <source>
        <strain evidence="7">JCM 31486</strain>
    </source>
</reference>
<accession>A0ABW3M3I8</accession>
<dbReference type="CDD" id="cd00090">
    <property type="entry name" value="HTH_ARSR"/>
    <property type="match status" value="1"/>
</dbReference>
<feature type="non-terminal residue" evidence="6">
    <location>
        <position position="177"/>
    </location>
</feature>
<feature type="region of interest" description="Disordered" evidence="4">
    <location>
        <begin position="140"/>
        <end position="177"/>
    </location>
</feature>
<dbReference type="PANTHER" id="PTHR33204">
    <property type="entry name" value="TRANSCRIPTIONAL REGULATOR, MARR FAMILY"/>
    <property type="match status" value="1"/>
</dbReference>
<organism evidence="6 7">
    <name type="scientific">Kibdelosporangium lantanae</name>
    <dbReference type="NCBI Taxonomy" id="1497396"/>
    <lineage>
        <taxon>Bacteria</taxon>
        <taxon>Bacillati</taxon>
        <taxon>Actinomycetota</taxon>
        <taxon>Actinomycetes</taxon>
        <taxon>Pseudonocardiales</taxon>
        <taxon>Pseudonocardiaceae</taxon>
        <taxon>Kibdelosporangium</taxon>
    </lineage>
</organism>
<dbReference type="EMBL" id="JBHTIS010000063">
    <property type="protein sequence ID" value="MFD1044480.1"/>
    <property type="molecule type" value="Genomic_DNA"/>
</dbReference>
<comment type="caution">
    <text evidence="6">The sequence shown here is derived from an EMBL/GenBank/DDBJ whole genome shotgun (WGS) entry which is preliminary data.</text>
</comment>
<gene>
    <name evidence="6" type="ORF">ACFQ1S_02170</name>
</gene>
<sequence length="177" mass="19640">MRPAELEVRLHEADSVSRTLALVGERWTLLILRETFFGVRRYGEFARNLNIPRPTLSARLKTMVDAGLLDRVRYATDPDRHEYRLTTAGRDLFPAVVMLMRWGDVHLAGPEGPPILLRHNECGEISESYVACGHCGGPITADAVTPEPGADPVAAERLRGRQRPPGGRRQGPRAVRG</sequence>
<evidence type="ECO:0000259" key="5">
    <source>
        <dbReference type="PROSITE" id="PS51118"/>
    </source>
</evidence>
<dbReference type="SUPFAM" id="SSF46785">
    <property type="entry name" value="Winged helix' DNA-binding domain"/>
    <property type="match status" value="1"/>
</dbReference>
<dbReference type="InterPro" id="IPR036390">
    <property type="entry name" value="WH_DNA-bd_sf"/>
</dbReference>
<dbReference type="InterPro" id="IPR002577">
    <property type="entry name" value="HTH_HxlR"/>
</dbReference>
<evidence type="ECO:0000313" key="6">
    <source>
        <dbReference type="EMBL" id="MFD1044480.1"/>
    </source>
</evidence>
<proteinExistence type="predicted"/>
<evidence type="ECO:0000256" key="3">
    <source>
        <dbReference type="ARBA" id="ARBA00023163"/>
    </source>
</evidence>
<keyword evidence="1" id="KW-0805">Transcription regulation</keyword>
<keyword evidence="2" id="KW-0238">DNA-binding</keyword>